<keyword evidence="2" id="KW-1185">Reference proteome</keyword>
<organism evidence="1 2">
    <name type="scientific">Hygrophoropsis aurantiaca</name>
    <dbReference type="NCBI Taxonomy" id="72124"/>
    <lineage>
        <taxon>Eukaryota</taxon>
        <taxon>Fungi</taxon>
        <taxon>Dikarya</taxon>
        <taxon>Basidiomycota</taxon>
        <taxon>Agaricomycotina</taxon>
        <taxon>Agaricomycetes</taxon>
        <taxon>Agaricomycetidae</taxon>
        <taxon>Boletales</taxon>
        <taxon>Coniophorineae</taxon>
        <taxon>Hygrophoropsidaceae</taxon>
        <taxon>Hygrophoropsis</taxon>
    </lineage>
</organism>
<dbReference type="Proteomes" id="UP000790377">
    <property type="component" value="Unassembled WGS sequence"/>
</dbReference>
<comment type="caution">
    <text evidence="1">The sequence shown here is derived from an EMBL/GenBank/DDBJ whole genome shotgun (WGS) entry which is preliminary data.</text>
</comment>
<dbReference type="EMBL" id="MU267670">
    <property type="protein sequence ID" value="KAH7911669.1"/>
    <property type="molecule type" value="Genomic_DNA"/>
</dbReference>
<protein>
    <submittedName>
        <fullName evidence="1">Uncharacterized protein</fullName>
    </submittedName>
</protein>
<accession>A0ACB8AEF3</accession>
<reference evidence="1" key="1">
    <citation type="journal article" date="2021" name="New Phytol.">
        <title>Evolutionary innovations through gain and loss of genes in the ectomycorrhizal Boletales.</title>
        <authorList>
            <person name="Wu G."/>
            <person name="Miyauchi S."/>
            <person name="Morin E."/>
            <person name="Kuo A."/>
            <person name="Drula E."/>
            <person name="Varga T."/>
            <person name="Kohler A."/>
            <person name="Feng B."/>
            <person name="Cao Y."/>
            <person name="Lipzen A."/>
            <person name="Daum C."/>
            <person name="Hundley H."/>
            <person name="Pangilinan J."/>
            <person name="Johnson J."/>
            <person name="Barry K."/>
            <person name="LaButti K."/>
            <person name="Ng V."/>
            <person name="Ahrendt S."/>
            <person name="Min B."/>
            <person name="Choi I.G."/>
            <person name="Park H."/>
            <person name="Plett J.M."/>
            <person name="Magnuson J."/>
            <person name="Spatafora J.W."/>
            <person name="Nagy L.G."/>
            <person name="Henrissat B."/>
            <person name="Grigoriev I.V."/>
            <person name="Yang Z.L."/>
            <person name="Xu J."/>
            <person name="Martin F.M."/>
        </authorList>
    </citation>
    <scope>NUCLEOTIDE SEQUENCE</scope>
    <source>
        <strain evidence="1">ATCC 28755</strain>
    </source>
</reference>
<sequence length="836" mass="89688">MSRIPQPPSSRVTAKPSTLVPPTPRTRAGSPSKPASGLSSPAPPRVRTKSVPKSPTKPPARRPVPADDDPPVPKPPLSIKEAIALKRAEAKKAASKSSFNGASGSGFDDFDDLKDALPTSKKDDADEVLELGRWSVKETIDRARSTGSINLSTRSLPCLPSALFEIHLGVKVDPLASVPNEPPISSSDGSATSRRGGQRENPAWFETQDLHVLKAWNNEIVEIQHEISLFGSLKTVDLHQNKIMSLPDTFADLMALTTLDLSHNALTSLPPNLFALPSLTSLNISHNALTALPFGAPFLGKNGSTSRSDLYSSGGFFGPVITRASSPLPRLLNLDVSHNKLSASGIDFAHSNIPACITKADFSANPISADGVKCSSFIQALGQLKELKELRFETADIGDDAFTLESRLFPSLLILDLGETRATIKGMEAALSCLHQTITFDFTTEEPVNGVLTVSVGKKVVKEAWELEAERRAKSRGGRSGQSIGNTQEAKASPANASQKTEIAKESWEIEAEQGLLTEGGRRRARAAANVVEPKATPLVGLGKASTPPSTSPTPSTANLANPQYYHAATQTLTLPSLAPPGKPHARSFSLAASSFAASGSQQGKIDIALPTPTVPLAIISSYPFAQTLKILILSNRKFDLSFALPSATDSGDESVLPDLEELVLDGCGFGDNAAVTRGRAAGSTTPPRTNERLLPLLTRCFPSLRTLDLSYNSLSSASLQGEALSSLILSSPQGSAKERSRKGLRHLRLRGNRITELDGFQVVAAMFKGHRTIPEWQLEELDLRDNEISKLPSELGLLPLDVFLVDGNLFRIPQRRVWEREGTKGLLNWLRGRIE</sequence>
<proteinExistence type="predicted"/>
<gene>
    <name evidence="1" type="ORF">BJ138DRAFT_1112990</name>
</gene>
<name>A0ACB8AEF3_9AGAM</name>
<evidence type="ECO:0000313" key="2">
    <source>
        <dbReference type="Proteomes" id="UP000790377"/>
    </source>
</evidence>
<evidence type="ECO:0000313" key="1">
    <source>
        <dbReference type="EMBL" id="KAH7911669.1"/>
    </source>
</evidence>